<feature type="region of interest" description="Disordered" evidence="1">
    <location>
        <begin position="26"/>
        <end position="59"/>
    </location>
</feature>
<reference evidence="3 4" key="1">
    <citation type="submission" date="2018-03" db="EMBL/GenBank/DDBJ databases">
        <title>Genomic Encyclopedia of Archaeal and Bacterial Type Strains, Phase II (KMG-II): from individual species to whole genera.</title>
        <authorList>
            <person name="Goeker M."/>
        </authorList>
    </citation>
    <scope>NUCLEOTIDE SEQUENCE [LARGE SCALE GENOMIC DNA]</scope>
    <source>
        <strain evidence="3 4">DSM 28229</strain>
    </source>
</reference>
<evidence type="ECO:0000313" key="3">
    <source>
        <dbReference type="EMBL" id="PWJ38642.1"/>
    </source>
</evidence>
<feature type="domain" description="Virulence-associated protein E-like" evidence="2">
    <location>
        <begin position="175"/>
        <end position="362"/>
    </location>
</feature>
<accession>A0A315Z5E8</accession>
<evidence type="ECO:0000313" key="4">
    <source>
        <dbReference type="Proteomes" id="UP000245535"/>
    </source>
</evidence>
<dbReference type="SUPFAM" id="SSF52540">
    <property type="entry name" value="P-loop containing nucleoside triphosphate hydrolases"/>
    <property type="match status" value="1"/>
</dbReference>
<dbReference type="Gene3D" id="3.40.50.300">
    <property type="entry name" value="P-loop containing nucleotide triphosphate hydrolases"/>
    <property type="match status" value="1"/>
</dbReference>
<dbReference type="Proteomes" id="UP000245535">
    <property type="component" value="Unassembled WGS sequence"/>
</dbReference>
<comment type="caution">
    <text evidence="3">The sequence shown here is derived from an EMBL/GenBank/DDBJ whole genome shotgun (WGS) entry which is preliminary data.</text>
</comment>
<dbReference type="EMBL" id="QGDO01000007">
    <property type="protein sequence ID" value="PWJ38642.1"/>
    <property type="molecule type" value="Genomic_DNA"/>
</dbReference>
<proteinExistence type="predicted"/>
<dbReference type="AlphaFoldDB" id="A0A315Z5E8"/>
<gene>
    <name evidence="3" type="ORF">BC781_107233</name>
</gene>
<dbReference type="InterPro" id="IPR027417">
    <property type="entry name" value="P-loop_NTPase"/>
</dbReference>
<keyword evidence="4" id="KW-1185">Reference proteome</keyword>
<name>A0A315Z5E8_SEDFL</name>
<dbReference type="RefSeq" id="WP_109621899.1">
    <property type="nucleotide sequence ID" value="NZ_QGDO01000007.1"/>
</dbReference>
<dbReference type="PANTHER" id="PTHR34985">
    <property type="entry name" value="SLR0554 PROTEIN"/>
    <property type="match status" value="1"/>
</dbReference>
<dbReference type="InterPro" id="IPR007936">
    <property type="entry name" value="VapE-like_dom"/>
</dbReference>
<dbReference type="OrthoDB" id="9801888at2"/>
<evidence type="ECO:0000259" key="2">
    <source>
        <dbReference type="Pfam" id="PF05272"/>
    </source>
</evidence>
<organism evidence="3 4">
    <name type="scientific">Sediminitomix flava</name>
    <dbReference type="NCBI Taxonomy" id="379075"/>
    <lineage>
        <taxon>Bacteria</taxon>
        <taxon>Pseudomonadati</taxon>
        <taxon>Bacteroidota</taxon>
        <taxon>Cytophagia</taxon>
        <taxon>Cytophagales</taxon>
        <taxon>Flammeovirgaceae</taxon>
        <taxon>Sediminitomix</taxon>
    </lineage>
</organism>
<dbReference type="Pfam" id="PF05272">
    <property type="entry name" value="VapE-like_dom"/>
    <property type="match status" value="1"/>
</dbReference>
<protein>
    <submittedName>
        <fullName evidence="3">Virulence-associated protein E</fullName>
    </submittedName>
</protein>
<dbReference type="PANTHER" id="PTHR34985:SF1">
    <property type="entry name" value="SLR0554 PROTEIN"/>
    <property type="match status" value="1"/>
</dbReference>
<evidence type="ECO:0000256" key="1">
    <source>
        <dbReference type="SAM" id="MobiDB-lite"/>
    </source>
</evidence>
<sequence length="454" mass="53347">MKKKQPINQGIQLTIPFGEELVTYKKSERSQKNKSSKPVTNKVKTSAKKEPSIVPSSEDNVENYLNKNYRFRYNTVLERTEFKTSRQRKYRSLHKFDYNSIKRELNNAGYKISTSALRDLLESNFVHQIDPFECYLEKVCKRHKADGIDYIGQLVKTITFSKDPIQNKAMQEVFYPYFRKWMIAFVATMYKEGVYNENALIFIGDQGIGKTKWLLKLMPQELKTYIHQGLLRKNNNDTLTKISQNGLIIMDELDTLRDSEATSLKAILSQKQIQFRKSFARHDETYDRKASFVGTSNKDNLLIDETGNRRFLIYKVDRLDHNHKINMNKVFAQALRLFKRGERYWFNEQETASINKRNQQFTVTSNEEEILHKYISTPEEGLSEENIVKMNTSQLIEHINESEKKTGGKPIFNLKDREKIGKTLRKLGYHQITFRTDTHTHPIKGYQLYLKEVS</sequence>